<reference evidence="1" key="1">
    <citation type="journal article" date="2022" name="bioRxiv">
        <title>Sequencing and chromosome-scale assembly of the giantPleurodeles waltlgenome.</title>
        <authorList>
            <person name="Brown T."/>
            <person name="Elewa A."/>
            <person name="Iarovenko S."/>
            <person name="Subramanian E."/>
            <person name="Araus A.J."/>
            <person name="Petzold A."/>
            <person name="Susuki M."/>
            <person name="Suzuki K.-i.T."/>
            <person name="Hayashi T."/>
            <person name="Toyoda A."/>
            <person name="Oliveira C."/>
            <person name="Osipova E."/>
            <person name="Leigh N.D."/>
            <person name="Simon A."/>
            <person name="Yun M.H."/>
        </authorList>
    </citation>
    <scope>NUCLEOTIDE SEQUENCE</scope>
    <source>
        <strain evidence="1">20211129_DDA</strain>
        <tissue evidence="1">Liver</tissue>
    </source>
</reference>
<sequence length="122" mass="13248">MYSVTELEGGRDLAVDSSWAGETVRLINAYKPSDVGEGRELFQHLRPQLVTSITIMMCGDFNCTLERGGRCGTRTGEGWMDDATKLLAEMVGEVFLTDVIVFMGLDARNLPGAALMDPCTPG</sequence>
<gene>
    <name evidence="1" type="ORF">NDU88_001997</name>
</gene>
<dbReference type="InterPro" id="IPR036691">
    <property type="entry name" value="Endo/exonu/phosph_ase_sf"/>
</dbReference>
<evidence type="ECO:0000313" key="2">
    <source>
        <dbReference type="Proteomes" id="UP001066276"/>
    </source>
</evidence>
<organism evidence="1 2">
    <name type="scientific">Pleurodeles waltl</name>
    <name type="common">Iberian ribbed newt</name>
    <dbReference type="NCBI Taxonomy" id="8319"/>
    <lineage>
        <taxon>Eukaryota</taxon>
        <taxon>Metazoa</taxon>
        <taxon>Chordata</taxon>
        <taxon>Craniata</taxon>
        <taxon>Vertebrata</taxon>
        <taxon>Euteleostomi</taxon>
        <taxon>Amphibia</taxon>
        <taxon>Batrachia</taxon>
        <taxon>Caudata</taxon>
        <taxon>Salamandroidea</taxon>
        <taxon>Salamandridae</taxon>
        <taxon>Pleurodelinae</taxon>
        <taxon>Pleurodeles</taxon>
    </lineage>
</organism>
<name>A0AAV7TKI6_PLEWA</name>
<protein>
    <recommendedName>
        <fullName evidence="3">Endonuclease/exonuclease/phosphatase domain-containing protein</fullName>
    </recommendedName>
</protein>
<comment type="caution">
    <text evidence="1">The sequence shown here is derived from an EMBL/GenBank/DDBJ whole genome shotgun (WGS) entry which is preliminary data.</text>
</comment>
<accession>A0AAV7TKI6</accession>
<keyword evidence="2" id="KW-1185">Reference proteome</keyword>
<dbReference type="SUPFAM" id="SSF56219">
    <property type="entry name" value="DNase I-like"/>
    <property type="match status" value="1"/>
</dbReference>
<dbReference type="AlphaFoldDB" id="A0AAV7TKI6"/>
<dbReference type="Proteomes" id="UP001066276">
    <property type="component" value="Chromosome 3_2"/>
</dbReference>
<dbReference type="Gene3D" id="3.60.10.10">
    <property type="entry name" value="Endonuclease/exonuclease/phosphatase"/>
    <property type="match status" value="1"/>
</dbReference>
<evidence type="ECO:0008006" key="3">
    <source>
        <dbReference type="Google" id="ProtNLM"/>
    </source>
</evidence>
<proteinExistence type="predicted"/>
<dbReference type="EMBL" id="JANPWB010000006">
    <property type="protein sequence ID" value="KAJ1176730.1"/>
    <property type="molecule type" value="Genomic_DNA"/>
</dbReference>
<evidence type="ECO:0000313" key="1">
    <source>
        <dbReference type="EMBL" id="KAJ1176730.1"/>
    </source>
</evidence>